<evidence type="ECO:0000256" key="1">
    <source>
        <dbReference type="ARBA" id="ARBA00022690"/>
    </source>
</evidence>
<accession>A0AAV6WPL4</accession>
<evidence type="ECO:0000313" key="5">
    <source>
        <dbReference type="Proteomes" id="UP000826271"/>
    </source>
</evidence>
<feature type="domain" description="Cystatin" evidence="3">
    <location>
        <begin position="48"/>
        <end position="126"/>
    </location>
</feature>
<dbReference type="InterPro" id="IPR006462">
    <property type="entry name" value="MS5"/>
</dbReference>
<evidence type="ECO:0000256" key="2">
    <source>
        <dbReference type="ARBA" id="ARBA00022704"/>
    </source>
</evidence>
<dbReference type="PANTHER" id="PTHR31260:SF69">
    <property type="entry name" value="CYSTATIN_MONELLIN SUPERFAMILY PROTEIN"/>
    <property type="match status" value="1"/>
</dbReference>
<dbReference type="AlphaFoldDB" id="A0AAV6WPL4"/>
<sequence length="160" mass="18001">MLAFDPEHRKVVYQNLIHVCSNFQKCDANGEDSDSDADNSPCPVDHSKMLDELIPVSEEALKKYNEKLGKHYKFVSVVKALVQFVCGTNYFITFEASEEGGEHSSVTFCAVVYENFEGTVRVFLCSPKPDNEDSEGSEVDIYSRGFDGYANIPIYDEDED</sequence>
<dbReference type="InterPro" id="IPR000010">
    <property type="entry name" value="Cystatin_dom"/>
</dbReference>
<dbReference type="EMBL" id="WHWC01000014">
    <property type="protein sequence ID" value="KAG8369512.1"/>
    <property type="molecule type" value="Genomic_DNA"/>
</dbReference>
<keyword evidence="5" id="KW-1185">Reference proteome</keyword>
<comment type="caution">
    <text evidence="4">The sequence shown here is derived from an EMBL/GenBank/DDBJ whole genome shotgun (WGS) entry which is preliminary data.</text>
</comment>
<dbReference type="Pfam" id="PF00031">
    <property type="entry name" value="Cystatin"/>
    <property type="match status" value="1"/>
</dbReference>
<dbReference type="GO" id="GO:0004869">
    <property type="term" value="F:cysteine-type endopeptidase inhibitor activity"/>
    <property type="evidence" value="ECO:0007669"/>
    <property type="project" value="UniProtKB-KW"/>
</dbReference>
<dbReference type="Proteomes" id="UP000826271">
    <property type="component" value="Unassembled WGS sequence"/>
</dbReference>
<dbReference type="Gene3D" id="3.10.450.10">
    <property type="match status" value="1"/>
</dbReference>
<keyword evidence="2" id="KW-0789">Thiol protease inhibitor</keyword>
<evidence type="ECO:0000259" key="3">
    <source>
        <dbReference type="SMART" id="SM00043"/>
    </source>
</evidence>
<dbReference type="SMART" id="SM00043">
    <property type="entry name" value="CY"/>
    <property type="match status" value="1"/>
</dbReference>
<evidence type="ECO:0000313" key="4">
    <source>
        <dbReference type="EMBL" id="KAG8369512.1"/>
    </source>
</evidence>
<organism evidence="4 5">
    <name type="scientific">Buddleja alternifolia</name>
    <dbReference type="NCBI Taxonomy" id="168488"/>
    <lineage>
        <taxon>Eukaryota</taxon>
        <taxon>Viridiplantae</taxon>
        <taxon>Streptophyta</taxon>
        <taxon>Embryophyta</taxon>
        <taxon>Tracheophyta</taxon>
        <taxon>Spermatophyta</taxon>
        <taxon>Magnoliopsida</taxon>
        <taxon>eudicotyledons</taxon>
        <taxon>Gunneridae</taxon>
        <taxon>Pentapetalae</taxon>
        <taxon>asterids</taxon>
        <taxon>lamiids</taxon>
        <taxon>Lamiales</taxon>
        <taxon>Scrophulariaceae</taxon>
        <taxon>Buddlejeae</taxon>
        <taxon>Buddleja</taxon>
    </lineage>
</organism>
<proteinExistence type="predicted"/>
<name>A0AAV6WPL4_9LAMI</name>
<dbReference type="PANTHER" id="PTHR31260">
    <property type="entry name" value="CYSTATIN/MONELLIN SUPERFAMILY PROTEIN"/>
    <property type="match status" value="1"/>
</dbReference>
<dbReference type="SUPFAM" id="SSF54403">
    <property type="entry name" value="Cystatin/monellin"/>
    <property type="match status" value="1"/>
</dbReference>
<keyword evidence="1" id="KW-0646">Protease inhibitor</keyword>
<reference evidence="4" key="1">
    <citation type="submission" date="2019-10" db="EMBL/GenBank/DDBJ databases">
        <authorList>
            <person name="Zhang R."/>
            <person name="Pan Y."/>
            <person name="Wang J."/>
            <person name="Ma R."/>
            <person name="Yu S."/>
        </authorList>
    </citation>
    <scope>NUCLEOTIDE SEQUENCE</scope>
    <source>
        <strain evidence="4">LA-IB0</strain>
        <tissue evidence="4">Leaf</tissue>
    </source>
</reference>
<dbReference type="InterPro" id="IPR046350">
    <property type="entry name" value="Cystatin_sf"/>
</dbReference>
<protein>
    <recommendedName>
        <fullName evidence="3">Cystatin domain-containing protein</fullName>
    </recommendedName>
</protein>
<dbReference type="CDD" id="cd00042">
    <property type="entry name" value="CY"/>
    <property type="match status" value="1"/>
</dbReference>
<gene>
    <name evidence="4" type="ORF">BUALT_Bualt14G0021300</name>
</gene>